<name>A0A165G6Y1_EXIGL</name>
<accession>A0A165G6Y1</accession>
<gene>
    <name evidence="2" type="ORF">EXIGLDRAFT_771191</name>
</gene>
<dbReference type="AlphaFoldDB" id="A0A165G6Y1"/>
<proteinExistence type="predicted"/>
<reference evidence="2 3" key="1">
    <citation type="journal article" date="2016" name="Mol. Biol. Evol.">
        <title>Comparative Genomics of Early-Diverging Mushroom-Forming Fungi Provides Insights into the Origins of Lignocellulose Decay Capabilities.</title>
        <authorList>
            <person name="Nagy L.G."/>
            <person name="Riley R."/>
            <person name="Tritt A."/>
            <person name="Adam C."/>
            <person name="Daum C."/>
            <person name="Floudas D."/>
            <person name="Sun H."/>
            <person name="Yadav J.S."/>
            <person name="Pangilinan J."/>
            <person name="Larsson K.H."/>
            <person name="Matsuura K."/>
            <person name="Barry K."/>
            <person name="Labutti K."/>
            <person name="Kuo R."/>
            <person name="Ohm R.A."/>
            <person name="Bhattacharya S.S."/>
            <person name="Shirouzu T."/>
            <person name="Yoshinaga Y."/>
            <person name="Martin F.M."/>
            <person name="Grigoriev I.V."/>
            <person name="Hibbett D.S."/>
        </authorList>
    </citation>
    <scope>NUCLEOTIDE SEQUENCE [LARGE SCALE GENOMIC DNA]</scope>
    <source>
        <strain evidence="2 3">HHB12029</strain>
    </source>
</reference>
<dbReference type="EMBL" id="KV426057">
    <property type="protein sequence ID" value="KZV90068.1"/>
    <property type="molecule type" value="Genomic_DNA"/>
</dbReference>
<dbReference type="InParanoid" id="A0A165G6Y1"/>
<protein>
    <submittedName>
        <fullName evidence="2">Uncharacterized protein</fullName>
    </submittedName>
</protein>
<sequence>MHVDVEEVVEESKLRALLEVLKLDSCSSPTTQQLEDDLDDGDTPKRKAALLRSWLARSSKTNADQNRDAQEQDAMQLEDEDDVVVASTFLDTQARLSLLAAVFANTQRRSTGTPRHHGAPCPALWYPVELLNGHAEHLRACESPMRDPFVMPMSDDHVEMMTVTPMQTKKRTLDPVEEEVHAEEAEDKKELEKEKTSVRVKRARYSEVCPARG</sequence>
<evidence type="ECO:0000256" key="1">
    <source>
        <dbReference type="SAM" id="MobiDB-lite"/>
    </source>
</evidence>
<evidence type="ECO:0000313" key="2">
    <source>
        <dbReference type="EMBL" id="KZV90068.1"/>
    </source>
</evidence>
<evidence type="ECO:0000313" key="3">
    <source>
        <dbReference type="Proteomes" id="UP000077266"/>
    </source>
</evidence>
<feature type="compositionally biased region" description="Basic and acidic residues" evidence="1">
    <location>
        <begin position="171"/>
        <end position="197"/>
    </location>
</feature>
<organism evidence="2 3">
    <name type="scientific">Exidia glandulosa HHB12029</name>
    <dbReference type="NCBI Taxonomy" id="1314781"/>
    <lineage>
        <taxon>Eukaryota</taxon>
        <taxon>Fungi</taxon>
        <taxon>Dikarya</taxon>
        <taxon>Basidiomycota</taxon>
        <taxon>Agaricomycotina</taxon>
        <taxon>Agaricomycetes</taxon>
        <taxon>Auriculariales</taxon>
        <taxon>Exidiaceae</taxon>
        <taxon>Exidia</taxon>
    </lineage>
</organism>
<keyword evidence="3" id="KW-1185">Reference proteome</keyword>
<feature type="region of interest" description="Disordered" evidence="1">
    <location>
        <begin position="170"/>
        <end position="200"/>
    </location>
</feature>
<dbReference type="Proteomes" id="UP000077266">
    <property type="component" value="Unassembled WGS sequence"/>
</dbReference>